<dbReference type="InterPro" id="IPR001841">
    <property type="entry name" value="Znf_RING"/>
</dbReference>
<dbReference type="GO" id="GO:0016020">
    <property type="term" value="C:membrane"/>
    <property type="evidence" value="ECO:0007669"/>
    <property type="project" value="UniProtKB-SubCell"/>
</dbReference>
<name>A0A2P2QLQ8_RHIMU</name>
<evidence type="ECO:0000259" key="17">
    <source>
        <dbReference type="PROSITE" id="PS50089"/>
    </source>
</evidence>
<evidence type="ECO:0000256" key="9">
    <source>
        <dbReference type="ARBA" id="ARBA00022786"/>
    </source>
</evidence>
<comment type="similarity">
    <text evidence="13">Belongs to the RING-type zinc finger family. ATL subfamily.</text>
</comment>
<keyword evidence="11 16" id="KW-1133">Transmembrane helix</keyword>
<comment type="pathway">
    <text evidence="3">Protein modification; protein ubiquitination.</text>
</comment>
<dbReference type="EC" id="2.3.2.27" evidence="4"/>
<keyword evidence="10" id="KW-0862">Zinc</keyword>
<evidence type="ECO:0000313" key="18">
    <source>
        <dbReference type="EMBL" id="MBX67908.1"/>
    </source>
</evidence>
<dbReference type="InterPro" id="IPR013083">
    <property type="entry name" value="Znf_RING/FYVE/PHD"/>
</dbReference>
<feature type="domain" description="RING-type" evidence="17">
    <location>
        <begin position="99"/>
        <end position="141"/>
    </location>
</feature>
<proteinExistence type="inferred from homology"/>
<dbReference type="FunFam" id="3.30.40.10:FF:000187">
    <property type="entry name" value="E3 ubiquitin-protein ligase ATL6"/>
    <property type="match status" value="1"/>
</dbReference>
<dbReference type="GO" id="GO:0008270">
    <property type="term" value="F:zinc ion binding"/>
    <property type="evidence" value="ECO:0007669"/>
    <property type="project" value="UniProtKB-KW"/>
</dbReference>
<reference evidence="18" key="1">
    <citation type="submission" date="2018-02" db="EMBL/GenBank/DDBJ databases">
        <title>Rhizophora mucronata_Transcriptome.</title>
        <authorList>
            <person name="Meera S.P."/>
            <person name="Sreeshan A."/>
            <person name="Augustine A."/>
        </authorList>
    </citation>
    <scope>NUCLEOTIDE SEQUENCE</scope>
    <source>
        <tissue evidence="18">Leaf</tissue>
    </source>
</reference>
<keyword evidence="9" id="KW-0833">Ubl conjugation pathway</keyword>
<evidence type="ECO:0000256" key="2">
    <source>
        <dbReference type="ARBA" id="ARBA00004167"/>
    </source>
</evidence>
<evidence type="ECO:0000256" key="13">
    <source>
        <dbReference type="ARBA" id="ARBA00024209"/>
    </source>
</evidence>
<dbReference type="Pfam" id="PF13639">
    <property type="entry name" value="zf-RING_2"/>
    <property type="match status" value="1"/>
</dbReference>
<dbReference type="SMART" id="SM00184">
    <property type="entry name" value="RING"/>
    <property type="match status" value="1"/>
</dbReference>
<evidence type="ECO:0000256" key="4">
    <source>
        <dbReference type="ARBA" id="ARBA00012483"/>
    </source>
</evidence>
<dbReference type="CDD" id="cd16461">
    <property type="entry name" value="RING-H2_EL5-like"/>
    <property type="match status" value="1"/>
</dbReference>
<dbReference type="EMBL" id="GGEC01087424">
    <property type="protein sequence ID" value="MBX67908.1"/>
    <property type="molecule type" value="Transcribed_RNA"/>
</dbReference>
<feature type="region of interest" description="Disordered" evidence="15">
    <location>
        <begin position="185"/>
        <end position="206"/>
    </location>
</feature>
<keyword evidence="8 14" id="KW-0863">Zinc-finger</keyword>
<dbReference type="PROSITE" id="PS50089">
    <property type="entry name" value="ZF_RING_2"/>
    <property type="match status" value="1"/>
</dbReference>
<keyword evidence="6 16" id="KW-0812">Transmembrane</keyword>
<feature type="compositionally biased region" description="Low complexity" evidence="15">
    <location>
        <begin position="197"/>
        <end position="206"/>
    </location>
</feature>
<evidence type="ECO:0000256" key="11">
    <source>
        <dbReference type="ARBA" id="ARBA00022989"/>
    </source>
</evidence>
<evidence type="ECO:0000256" key="8">
    <source>
        <dbReference type="ARBA" id="ARBA00022771"/>
    </source>
</evidence>
<accession>A0A2P2QLQ8</accession>
<dbReference type="PANTHER" id="PTHR14155:SF505">
    <property type="entry name" value="RING-TYPE DOMAIN-CONTAINING PROTEIN"/>
    <property type="match status" value="1"/>
</dbReference>
<evidence type="ECO:0000256" key="14">
    <source>
        <dbReference type="PROSITE-ProRule" id="PRU00175"/>
    </source>
</evidence>
<sequence>MSYSTADPQSVTTPISDNNLEPTLATLIAVLVATVVVIAIFSTLLVHCCSDRIAATQSWSTAAGRSRLSGLEPAVVEAFPVLVYSGVKQIKIGEASLECAVCLSEFQGHETLRLLPKCNHAFHPACIDMWLASHVTCPVCRANLTPESADISKCSTHQATTEPNQQNSAAQCNETRDEIVITINEEQNRDSQVTVMSSSSQQSNLP</sequence>
<evidence type="ECO:0000256" key="6">
    <source>
        <dbReference type="ARBA" id="ARBA00022692"/>
    </source>
</evidence>
<evidence type="ECO:0000256" key="1">
    <source>
        <dbReference type="ARBA" id="ARBA00000900"/>
    </source>
</evidence>
<evidence type="ECO:0000256" key="3">
    <source>
        <dbReference type="ARBA" id="ARBA00004906"/>
    </source>
</evidence>
<keyword evidence="5" id="KW-0808">Transferase</keyword>
<keyword evidence="12 16" id="KW-0472">Membrane</keyword>
<evidence type="ECO:0000256" key="12">
    <source>
        <dbReference type="ARBA" id="ARBA00023136"/>
    </source>
</evidence>
<evidence type="ECO:0000256" key="16">
    <source>
        <dbReference type="SAM" id="Phobius"/>
    </source>
</evidence>
<evidence type="ECO:0000256" key="10">
    <source>
        <dbReference type="ARBA" id="ARBA00022833"/>
    </source>
</evidence>
<dbReference type="GO" id="GO:0061630">
    <property type="term" value="F:ubiquitin protein ligase activity"/>
    <property type="evidence" value="ECO:0007669"/>
    <property type="project" value="UniProtKB-EC"/>
</dbReference>
<dbReference type="InterPro" id="IPR053238">
    <property type="entry name" value="RING-H2_zinc_finger"/>
</dbReference>
<organism evidence="18">
    <name type="scientific">Rhizophora mucronata</name>
    <name type="common">Asiatic mangrove</name>
    <dbReference type="NCBI Taxonomy" id="61149"/>
    <lineage>
        <taxon>Eukaryota</taxon>
        <taxon>Viridiplantae</taxon>
        <taxon>Streptophyta</taxon>
        <taxon>Embryophyta</taxon>
        <taxon>Tracheophyta</taxon>
        <taxon>Spermatophyta</taxon>
        <taxon>Magnoliopsida</taxon>
        <taxon>eudicotyledons</taxon>
        <taxon>Gunneridae</taxon>
        <taxon>Pentapetalae</taxon>
        <taxon>rosids</taxon>
        <taxon>fabids</taxon>
        <taxon>Malpighiales</taxon>
        <taxon>Rhizophoraceae</taxon>
        <taxon>Rhizophora</taxon>
    </lineage>
</organism>
<feature type="transmembrane region" description="Helical" evidence="16">
    <location>
        <begin position="24"/>
        <end position="46"/>
    </location>
</feature>
<comment type="subcellular location">
    <subcellularLocation>
        <location evidence="2">Membrane</location>
        <topology evidence="2">Single-pass membrane protein</topology>
    </subcellularLocation>
</comment>
<evidence type="ECO:0000256" key="5">
    <source>
        <dbReference type="ARBA" id="ARBA00022679"/>
    </source>
</evidence>
<dbReference type="PANTHER" id="PTHR14155">
    <property type="entry name" value="RING FINGER DOMAIN-CONTAINING"/>
    <property type="match status" value="1"/>
</dbReference>
<protein>
    <recommendedName>
        <fullName evidence="4">RING-type E3 ubiquitin transferase</fullName>
        <ecNumber evidence="4">2.3.2.27</ecNumber>
    </recommendedName>
</protein>
<keyword evidence="7" id="KW-0479">Metal-binding</keyword>
<dbReference type="AlphaFoldDB" id="A0A2P2QLQ8"/>
<comment type="catalytic activity">
    <reaction evidence="1">
        <text>S-ubiquitinyl-[E2 ubiquitin-conjugating enzyme]-L-cysteine + [acceptor protein]-L-lysine = [E2 ubiquitin-conjugating enzyme]-L-cysteine + N(6)-ubiquitinyl-[acceptor protein]-L-lysine.</text>
        <dbReference type="EC" id="2.3.2.27"/>
    </reaction>
</comment>
<dbReference type="Gene3D" id="3.30.40.10">
    <property type="entry name" value="Zinc/RING finger domain, C3HC4 (zinc finger)"/>
    <property type="match status" value="1"/>
</dbReference>
<dbReference type="SUPFAM" id="SSF57850">
    <property type="entry name" value="RING/U-box"/>
    <property type="match status" value="1"/>
</dbReference>
<evidence type="ECO:0000256" key="7">
    <source>
        <dbReference type="ARBA" id="ARBA00022723"/>
    </source>
</evidence>
<evidence type="ECO:0000256" key="15">
    <source>
        <dbReference type="SAM" id="MobiDB-lite"/>
    </source>
</evidence>